<keyword evidence="2 6" id="KW-0418">Kinase</keyword>
<feature type="transmembrane region" description="Helical" evidence="4">
    <location>
        <begin position="137"/>
        <end position="158"/>
    </location>
</feature>
<dbReference type="GO" id="GO:0000155">
    <property type="term" value="F:phosphorelay sensor kinase activity"/>
    <property type="evidence" value="ECO:0007669"/>
    <property type="project" value="InterPro"/>
</dbReference>
<evidence type="ECO:0000256" key="3">
    <source>
        <dbReference type="ARBA" id="ARBA00023012"/>
    </source>
</evidence>
<keyword evidence="4" id="KW-1133">Transmembrane helix</keyword>
<feature type="transmembrane region" description="Helical" evidence="4">
    <location>
        <begin position="72"/>
        <end position="91"/>
    </location>
</feature>
<dbReference type="CDD" id="cd16917">
    <property type="entry name" value="HATPase_UhpB-NarQ-NarX-like"/>
    <property type="match status" value="1"/>
</dbReference>
<dbReference type="Pfam" id="PF07730">
    <property type="entry name" value="HisKA_3"/>
    <property type="match status" value="1"/>
</dbReference>
<dbReference type="GO" id="GO:0016020">
    <property type="term" value="C:membrane"/>
    <property type="evidence" value="ECO:0007669"/>
    <property type="project" value="InterPro"/>
</dbReference>
<dbReference type="InterPro" id="IPR011712">
    <property type="entry name" value="Sig_transdc_His_kin_sub3_dim/P"/>
</dbReference>
<dbReference type="eggNOG" id="COG4585">
    <property type="taxonomic scope" value="Bacteria"/>
</dbReference>
<protein>
    <submittedName>
        <fullName evidence="6">Two component sensor histidine kinase</fullName>
        <ecNumber evidence="6">2.7.13.3</ecNumber>
    </submittedName>
</protein>
<reference evidence="6 7" key="1">
    <citation type="submission" date="2011-10" db="EMBL/GenBank/DDBJ databases">
        <title>Genome sequence of Gluconobacter morbifer G707, isolated from Drosophila gut.</title>
        <authorList>
            <person name="Lee W.-J."/>
            <person name="Kim E.-K."/>
        </authorList>
    </citation>
    <scope>NUCLEOTIDE SEQUENCE [LARGE SCALE GENOMIC DNA]</scope>
    <source>
        <strain evidence="6 7">G707</strain>
    </source>
</reference>
<dbReference type="EC" id="2.7.13.3" evidence="6"/>
<keyword evidence="7" id="KW-1185">Reference proteome</keyword>
<dbReference type="Proteomes" id="UP000004949">
    <property type="component" value="Unassembled WGS sequence"/>
</dbReference>
<dbReference type="RefSeq" id="WP_008851683.1">
    <property type="nucleotide sequence ID" value="NZ_AGQV01000004.1"/>
</dbReference>
<evidence type="ECO:0000256" key="2">
    <source>
        <dbReference type="ARBA" id="ARBA00022777"/>
    </source>
</evidence>
<feature type="transmembrane region" description="Helical" evidence="4">
    <location>
        <begin position="115"/>
        <end position="132"/>
    </location>
</feature>
<dbReference type="OrthoDB" id="9778496at2"/>
<keyword evidence="1 6" id="KW-0808">Transferase</keyword>
<dbReference type="InterPro" id="IPR036890">
    <property type="entry name" value="HATPase_C_sf"/>
</dbReference>
<dbReference type="InterPro" id="IPR050482">
    <property type="entry name" value="Sensor_HK_TwoCompSys"/>
</dbReference>
<comment type="caution">
    <text evidence="6">The sequence shown here is derived from an EMBL/GenBank/DDBJ whole genome shotgun (WGS) entry which is preliminary data.</text>
</comment>
<evidence type="ECO:0000256" key="1">
    <source>
        <dbReference type="ARBA" id="ARBA00022679"/>
    </source>
</evidence>
<keyword evidence="4" id="KW-0472">Membrane</keyword>
<keyword evidence="3" id="KW-0902">Two-component regulatory system</keyword>
<dbReference type="GO" id="GO:0046983">
    <property type="term" value="F:protein dimerization activity"/>
    <property type="evidence" value="ECO:0007669"/>
    <property type="project" value="InterPro"/>
</dbReference>
<dbReference type="Gene3D" id="3.30.565.10">
    <property type="entry name" value="Histidine kinase-like ATPase, C-terminal domain"/>
    <property type="match status" value="1"/>
</dbReference>
<sequence length="373" mass="41273">MTPDPSALLLSSRKTSWPRFNQYLIAYLAYLLLYPLPWFLNHKPTPAGVLFSIVALAVFLLMYFAPYRKDRYYGLGEVIMTALLGFATAWTHGDWVVYNIYATGMCARLPGRRKSILMVVILQAGLLAFCAFQGKSLLATALGMFFSILTYIGTWMQWELGVRNLQLQDAQHEIRTLAATAERERIARDMHDLLGHSLTVIAVKAELADRLSATQPEQAHQQIRDIAQLARAALRDVREAVSGMNGASFQRELERARKILEDASIMLTVKGMDNLRDQPQNEVLAMSLREAVTNILRHSNAKHCCVTLSCNASGLLSAFSIEDDGPLQGGQPPDRLVEGNGLRGMRARLAASGGSLSLIPTSRSLRLTATITP</sequence>
<organism evidence="6 7">
    <name type="scientific">Gluconobacter morbifer G707</name>
    <dbReference type="NCBI Taxonomy" id="1088869"/>
    <lineage>
        <taxon>Bacteria</taxon>
        <taxon>Pseudomonadati</taxon>
        <taxon>Pseudomonadota</taxon>
        <taxon>Alphaproteobacteria</taxon>
        <taxon>Acetobacterales</taxon>
        <taxon>Acetobacteraceae</taxon>
        <taxon>Gluconobacter</taxon>
    </lineage>
</organism>
<dbReference type="PANTHER" id="PTHR24421:SF63">
    <property type="entry name" value="SENSOR HISTIDINE KINASE DESK"/>
    <property type="match status" value="1"/>
</dbReference>
<evidence type="ECO:0000259" key="5">
    <source>
        <dbReference type="Pfam" id="PF07730"/>
    </source>
</evidence>
<dbReference type="STRING" id="1088869.GMO_15360"/>
<dbReference type="AlphaFoldDB" id="G6XJ70"/>
<feature type="domain" description="Signal transduction histidine kinase subgroup 3 dimerisation and phosphoacceptor" evidence="5">
    <location>
        <begin position="182"/>
        <end position="245"/>
    </location>
</feature>
<feature type="transmembrane region" description="Helical" evidence="4">
    <location>
        <begin position="46"/>
        <end position="65"/>
    </location>
</feature>
<keyword evidence="4" id="KW-0812">Transmembrane</keyword>
<evidence type="ECO:0000313" key="7">
    <source>
        <dbReference type="Proteomes" id="UP000004949"/>
    </source>
</evidence>
<evidence type="ECO:0000313" key="6">
    <source>
        <dbReference type="EMBL" id="EHH68186.1"/>
    </source>
</evidence>
<feature type="transmembrane region" description="Helical" evidence="4">
    <location>
        <begin position="20"/>
        <end position="40"/>
    </location>
</feature>
<dbReference type="SUPFAM" id="SSF55874">
    <property type="entry name" value="ATPase domain of HSP90 chaperone/DNA topoisomerase II/histidine kinase"/>
    <property type="match status" value="1"/>
</dbReference>
<dbReference type="EMBL" id="AGQV01000004">
    <property type="protein sequence ID" value="EHH68186.1"/>
    <property type="molecule type" value="Genomic_DNA"/>
</dbReference>
<dbReference type="PANTHER" id="PTHR24421">
    <property type="entry name" value="NITRATE/NITRITE SENSOR PROTEIN NARX-RELATED"/>
    <property type="match status" value="1"/>
</dbReference>
<gene>
    <name evidence="6" type="ORF">GMO_15360</name>
</gene>
<dbReference type="PATRIC" id="fig|1088869.3.peg.1533"/>
<accession>G6XJ70</accession>
<proteinExistence type="predicted"/>
<evidence type="ECO:0000256" key="4">
    <source>
        <dbReference type="SAM" id="Phobius"/>
    </source>
</evidence>
<dbReference type="Gene3D" id="1.20.5.1930">
    <property type="match status" value="1"/>
</dbReference>
<name>G6XJ70_9PROT</name>